<sequence length="171" mass="18818">MNQPKQPIYTPKRPYLLRAFYEWIADNNLTPHIMVDARSDQVQVPRQFVKDGSIVLNVSMTATSNLMMDNDQVTFSARFGGKSVSIWLPMWSIMGIYAKETQDGLHFPPEEYAESMAIPAAEAPAPRPSLATVAGTAVTNSDEGSSSDADDGQDEPPPPKPTKRPALRVVK</sequence>
<dbReference type="NCBIfam" id="NF008769">
    <property type="entry name" value="PRK11798.2-5"/>
    <property type="match status" value="1"/>
</dbReference>
<proteinExistence type="predicted"/>
<keyword evidence="2" id="KW-0378">Hydrolase</keyword>
<dbReference type="PANTHER" id="PTHR37486">
    <property type="entry name" value="STRINGENT STARVATION PROTEIN B"/>
    <property type="match status" value="1"/>
</dbReference>
<dbReference type="InterPro" id="IPR036760">
    <property type="entry name" value="SspB-like_sf"/>
</dbReference>
<dbReference type="GO" id="GO:0006508">
    <property type="term" value="P:proteolysis"/>
    <property type="evidence" value="ECO:0007669"/>
    <property type="project" value="UniProtKB-KW"/>
</dbReference>
<dbReference type="PIRSF" id="PIRSF005276">
    <property type="entry name" value="SspB"/>
    <property type="match status" value="1"/>
</dbReference>
<accession>A0ABX7WU04</accession>
<dbReference type="EMBL" id="CP072801">
    <property type="protein sequence ID" value="QTR46776.1"/>
    <property type="molecule type" value="Genomic_DNA"/>
</dbReference>
<evidence type="ECO:0000313" key="2">
    <source>
        <dbReference type="EMBL" id="QTR46776.1"/>
    </source>
</evidence>
<dbReference type="Proteomes" id="UP000672039">
    <property type="component" value="Chromosome"/>
</dbReference>
<protein>
    <submittedName>
        <fullName evidence="2">ClpXP protease specificity-enhancing factor</fullName>
    </submittedName>
</protein>
<reference evidence="2 3" key="1">
    <citation type="submission" date="2021-04" db="EMBL/GenBank/DDBJ databases">
        <title>Genomics, taxonomy and metabolism of representatives of sulfur bacteria of the genus Thiothrix: Thiothrix fructosivorans QT, Thiothrix unzii A1T and three new species, Thiothrix subterranea sp. nov., Thiothrix litoralis sp. nov. and 'Candidatus Thiothrix anitrata' sp. nov.</title>
        <authorList>
            <person name="Ravin N.V."/>
            <person name="Smolyakov D."/>
            <person name="Rudenko T.S."/>
            <person name="Mardanov A.V."/>
            <person name="Beletsky A.V."/>
            <person name="Markov N.D."/>
            <person name="Fomenkov A.I."/>
            <person name="Roberts R.J."/>
            <person name="Karnachuk O.V."/>
            <person name="Novikov A."/>
            <person name="Grabovich M.Y."/>
        </authorList>
    </citation>
    <scope>NUCLEOTIDE SEQUENCE [LARGE SCALE GENOMIC DNA]</scope>
    <source>
        <strain evidence="2 3">AS</strain>
    </source>
</reference>
<evidence type="ECO:0000313" key="3">
    <source>
        <dbReference type="Proteomes" id="UP000672039"/>
    </source>
</evidence>
<dbReference type="SUPFAM" id="SSF101738">
    <property type="entry name" value="SspB-like"/>
    <property type="match status" value="1"/>
</dbReference>
<keyword evidence="3" id="KW-1185">Reference proteome</keyword>
<feature type="compositionally biased region" description="Basic residues" evidence="1">
    <location>
        <begin position="161"/>
        <end position="171"/>
    </location>
</feature>
<organism evidence="2 3">
    <name type="scientific">Thiothrix litoralis</name>
    <dbReference type="NCBI Taxonomy" id="2891210"/>
    <lineage>
        <taxon>Bacteria</taxon>
        <taxon>Pseudomonadati</taxon>
        <taxon>Pseudomonadota</taxon>
        <taxon>Gammaproteobacteria</taxon>
        <taxon>Thiotrichales</taxon>
        <taxon>Thiotrichaceae</taxon>
        <taxon>Thiothrix</taxon>
    </lineage>
</organism>
<keyword evidence="2" id="KW-0645">Protease</keyword>
<dbReference type="Gene3D" id="2.30.30.220">
    <property type="entry name" value="SspB-like"/>
    <property type="match status" value="1"/>
</dbReference>
<dbReference type="InterPro" id="IPR007481">
    <property type="entry name" value="SspB"/>
</dbReference>
<feature type="compositionally biased region" description="Low complexity" evidence="1">
    <location>
        <begin position="119"/>
        <end position="131"/>
    </location>
</feature>
<dbReference type="Pfam" id="PF04386">
    <property type="entry name" value="SspB"/>
    <property type="match status" value="1"/>
</dbReference>
<dbReference type="GO" id="GO:0008233">
    <property type="term" value="F:peptidase activity"/>
    <property type="evidence" value="ECO:0007669"/>
    <property type="project" value="UniProtKB-KW"/>
</dbReference>
<dbReference type="PANTHER" id="PTHR37486:SF1">
    <property type="entry name" value="STRINGENT STARVATION PROTEIN B"/>
    <property type="match status" value="1"/>
</dbReference>
<name>A0ABX7WU04_9GAMM</name>
<evidence type="ECO:0000256" key="1">
    <source>
        <dbReference type="SAM" id="MobiDB-lite"/>
    </source>
</evidence>
<feature type="region of interest" description="Disordered" evidence="1">
    <location>
        <begin position="119"/>
        <end position="171"/>
    </location>
</feature>
<gene>
    <name evidence="2" type="ORF">J9253_02145</name>
</gene>
<dbReference type="RefSeq" id="WP_210223099.1">
    <property type="nucleotide sequence ID" value="NZ_CP072801.1"/>
</dbReference>